<keyword evidence="8" id="KW-1185">Reference proteome</keyword>
<dbReference type="InterPro" id="IPR006058">
    <property type="entry name" value="2Fe2S_fd_BS"/>
</dbReference>
<comment type="caution">
    <text evidence="7">The sequence shown here is derived from an EMBL/GenBank/DDBJ whole genome shotgun (WGS) entry which is preliminary data.</text>
</comment>
<organism evidence="7 8">
    <name type="scientific">Actinotalea lenta</name>
    <dbReference type="NCBI Taxonomy" id="3064654"/>
    <lineage>
        <taxon>Bacteria</taxon>
        <taxon>Bacillati</taxon>
        <taxon>Actinomycetota</taxon>
        <taxon>Actinomycetes</taxon>
        <taxon>Micrococcales</taxon>
        <taxon>Cellulomonadaceae</taxon>
        <taxon>Actinotalea</taxon>
    </lineage>
</organism>
<evidence type="ECO:0000256" key="1">
    <source>
        <dbReference type="ARBA" id="ARBA00022714"/>
    </source>
</evidence>
<dbReference type="Pfam" id="PF01799">
    <property type="entry name" value="Fer2_2"/>
    <property type="match status" value="1"/>
</dbReference>
<dbReference type="InterPro" id="IPR001041">
    <property type="entry name" value="2Fe-2S_ferredoxin-type"/>
</dbReference>
<dbReference type="InterPro" id="IPR051452">
    <property type="entry name" value="Diverse_Oxidoreductases"/>
</dbReference>
<keyword evidence="2" id="KW-0479">Metal-binding</keyword>
<dbReference type="InterPro" id="IPR036884">
    <property type="entry name" value="2Fe-2S-bd_dom_sf"/>
</dbReference>
<dbReference type="InterPro" id="IPR002888">
    <property type="entry name" value="2Fe-2S-bd"/>
</dbReference>
<keyword evidence="5" id="KW-0411">Iron-sulfur</keyword>
<protein>
    <submittedName>
        <fullName evidence="7">(2Fe-2S)-binding protein</fullName>
    </submittedName>
</protein>
<evidence type="ECO:0000313" key="7">
    <source>
        <dbReference type="EMBL" id="MDO8108364.1"/>
    </source>
</evidence>
<dbReference type="Gene3D" id="1.10.150.120">
    <property type="entry name" value="[2Fe-2S]-binding domain"/>
    <property type="match status" value="1"/>
</dbReference>
<evidence type="ECO:0000256" key="2">
    <source>
        <dbReference type="ARBA" id="ARBA00022723"/>
    </source>
</evidence>
<dbReference type="SUPFAM" id="SSF54292">
    <property type="entry name" value="2Fe-2S ferredoxin-like"/>
    <property type="match status" value="1"/>
</dbReference>
<dbReference type="SUPFAM" id="SSF47741">
    <property type="entry name" value="CO dehydrogenase ISP C-domain like"/>
    <property type="match status" value="1"/>
</dbReference>
<keyword evidence="1" id="KW-0001">2Fe-2S</keyword>
<dbReference type="Pfam" id="PF00111">
    <property type="entry name" value="Fer2"/>
    <property type="match status" value="1"/>
</dbReference>
<dbReference type="PROSITE" id="PS51085">
    <property type="entry name" value="2FE2S_FER_2"/>
    <property type="match status" value="1"/>
</dbReference>
<evidence type="ECO:0000256" key="4">
    <source>
        <dbReference type="ARBA" id="ARBA00023004"/>
    </source>
</evidence>
<evidence type="ECO:0000259" key="6">
    <source>
        <dbReference type="PROSITE" id="PS51085"/>
    </source>
</evidence>
<keyword evidence="3" id="KW-0560">Oxidoreductase</keyword>
<dbReference type="InterPro" id="IPR036010">
    <property type="entry name" value="2Fe-2S_ferredoxin-like_sf"/>
</dbReference>
<dbReference type="PANTHER" id="PTHR44379:SF5">
    <property type="entry name" value="OXIDOREDUCTASE WITH IRON-SULFUR SUBUNIT"/>
    <property type="match status" value="1"/>
</dbReference>
<feature type="domain" description="2Fe-2S ferredoxin-type" evidence="6">
    <location>
        <begin position="9"/>
        <end position="85"/>
    </location>
</feature>
<proteinExistence type="predicted"/>
<evidence type="ECO:0000256" key="5">
    <source>
        <dbReference type="ARBA" id="ARBA00023014"/>
    </source>
</evidence>
<dbReference type="Proteomes" id="UP001232536">
    <property type="component" value="Unassembled WGS sequence"/>
</dbReference>
<reference evidence="7 8" key="1">
    <citation type="submission" date="2023-07" db="EMBL/GenBank/DDBJ databases">
        <title>Description of novel actinomycetes strains, isolated from tidal flat sediment.</title>
        <authorList>
            <person name="Lu C."/>
        </authorList>
    </citation>
    <scope>NUCLEOTIDE SEQUENCE [LARGE SCALE GENOMIC DNA]</scope>
    <source>
        <strain evidence="7 8">SYSU T00b441</strain>
    </source>
</reference>
<dbReference type="CDD" id="cd00207">
    <property type="entry name" value="fer2"/>
    <property type="match status" value="1"/>
</dbReference>
<dbReference type="PROSITE" id="PS00197">
    <property type="entry name" value="2FE2S_FER_1"/>
    <property type="match status" value="1"/>
</dbReference>
<dbReference type="PANTHER" id="PTHR44379">
    <property type="entry name" value="OXIDOREDUCTASE WITH IRON-SULFUR SUBUNIT"/>
    <property type="match status" value="1"/>
</dbReference>
<keyword evidence="4" id="KW-0408">Iron</keyword>
<dbReference type="EMBL" id="JAUQYP010000002">
    <property type="protein sequence ID" value="MDO8108364.1"/>
    <property type="molecule type" value="Genomic_DNA"/>
</dbReference>
<sequence length="164" mass="17260">MSVGTESLVTVTATINGEPRTFTVPGHRTLLDALRSELGLTGTKSSCTEGECGACTVMLDGHAVNSCLVLAAEVDGHEVLTVEGVSVDGGTDLQQAFLEHGAVQCGFCIPGQVMSAEYLLSRNPDPSVQEIRDAMSGNLCRCASYNRIVEAVRQTATKRVSTRG</sequence>
<name>A0ABT9DBV5_9CELL</name>
<dbReference type="RefSeq" id="WP_304602068.1">
    <property type="nucleotide sequence ID" value="NZ_JAUQYO010000001.1"/>
</dbReference>
<accession>A0ABT9DBV5</accession>
<gene>
    <name evidence="7" type="ORF">Q6348_14290</name>
</gene>
<evidence type="ECO:0000256" key="3">
    <source>
        <dbReference type="ARBA" id="ARBA00023002"/>
    </source>
</evidence>
<evidence type="ECO:0000313" key="8">
    <source>
        <dbReference type="Proteomes" id="UP001232536"/>
    </source>
</evidence>
<dbReference type="Gene3D" id="3.10.20.30">
    <property type="match status" value="1"/>
</dbReference>
<dbReference type="InterPro" id="IPR012675">
    <property type="entry name" value="Beta-grasp_dom_sf"/>
</dbReference>